<dbReference type="AlphaFoldDB" id="A0A5B1CN19"/>
<organism evidence="1 2">
    <name type="scientific">Rubripirellula obstinata</name>
    <dbReference type="NCBI Taxonomy" id="406547"/>
    <lineage>
        <taxon>Bacteria</taxon>
        <taxon>Pseudomonadati</taxon>
        <taxon>Planctomycetota</taxon>
        <taxon>Planctomycetia</taxon>
        <taxon>Pirellulales</taxon>
        <taxon>Pirellulaceae</taxon>
        <taxon>Rubripirellula</taxon>
    </lineage>
</organism>
<proteinExistence type="predicted"/>
<evidence type="ECO:0000313" key="1">
    <source>
        <dbReference type="EMBL" id="KAA1261691.1"/>
    </source>
</evidence>
<comment type="caution">
    <text evidence="1">The sequence shown here is derived from an EMBL/GenBank/DDBJ whole genome shotgun (WGS) entry which is preliminary data.</text>
</comment>
<dbReference type="Proteomes" id="UP000322699">
    <property type="component" value="Unassembled WGS sequence"/>
</dbReference>
<dbReference type="EMBL" id="VRLW01000001">
    <property type="protein sequence ID" value="KAA1261691.1"/>
    <property type="molecule type" value="Genomic_DNA"/>
</dbReference>
<protein>
    <submittedName>
        <fullName evidence="1">Uncharacterized protein</fullName>
    </submittedName>
</protein>
<evidence type="ECO:0000313" key="2">
    <source>
        <dbReference type="Proteomes" id="UP000322699"/>
    </source>
</evidence>
<gene>
    <name evidence="1" type="ORF">LF1_42460</name>
</gene>
<reference evidence="1 2" key="1">
    <citation type="submission" date="2019-08" db="EMBL/GenBank/DDBJ databases">
        <title>Deep-cultivation of Planctomycetes and their phenomic and genomic characterization uncovers novel biology.</title>
        <authorList>
            <person name="Wiegand S."/>
            <person name="Jogler M."/>
            <person name="Boedeker C."/>
            <person name="Pinto D."/>
            <person name="Vollmers J."/>
            <person name="Rivas-Marin E."/>
            <person name="Kohn T."/>
            <person name="Peeters S.H."/>
            <person name="Heuer A."/>
            <person name="Rast P."/>
            <person name="Oberbeckmann S."/>
            <person name="Bunk B."/>
            <person name="Jeske O."/>
            <person name="Meyerdierks A."/>
            <person name="Storesund J.E."/>
            <person name="Kallscheuer N."/>
            <person name="Luecker S."/>
            <person name="Lage O.M."/>
            <person name="Pohl T."/>
            <person name="Merkel B.J."/>
            <person name="Hornburger P."/>
            <person name="Mueller R.-W."/>
            <person name="Bruemmer F."/>
            <person name="Labrenz M."/>
            <person name="Spormann A.M."/>
            <person name="Op Den Camp H."/>
            <person name="Overmann J."/>
            <person name="Amann R."/>
            <person name="Jetten M.S.M."/>
            <person name="Mascher T."/>
            <person name="Medema M.H."/>
            <person name="Devos D.P."/>
            <person name="Kaster A.-K."/>
            <person name="Ovreas L."/>
            <person name="Rohde M."/>
            <person name="Galperin M.Y."/>
            <person name="Jogler C."/>
        </authorList>
    </citation>
    <scope>NUCLEOTIDE SEQUENCE [LARGE SCALE GENOMIC DNA]</scope>
    <source>
        <strain evidence="1 2">LF1</strain>
    </source>
</reference>
<name>A0A5B1CN19_9BACT</name>
<accession>A0A5B1CN19</accession>
<sequence>MKYCTVSPGGPEAHCRVREHPDGCHPHHFSGSEVQRRHPGIYIPGTGLPALRDYSQTFRSHSGLRLFAFIRSTSLGMSDDTHRAVMNTA</sequence>
<keyword evidence="2" id="KW-1185">Reference proteome</keyword>